<feature type="domain" description="Protein kinase" evidence="4">
    <location>
        <begin position="1"/>
        <end position="255"/>
    </location>
</feature>
<keyword evidence="6" id="KW-1185">Reference proteome</keyword>
<dbReference type="InterPro" id="IPR045274">
    <property type="entry name" value="WAK-like"/>
</dbReference>
<dbReference type="PANTHER" id="PTHR27005:SF468">
    <property type="entry name" value="OS01G0310500 PROTEIN"/>
    <property type="match status" value="1"/>
</dbReference>
<dbReference type="Pfam" id="PF07714">
    <property type="entry name" value="PK_Tyr_Ser-Thr"/>
    <property type="match status" value="1"/>
</dbReference>
<keyword evidence="1" id="KW-0547">Nucleotide-binding</keyword>
<comment type="caution">
    <text evidence="5">The sequence shown here is derived from an EMBL/GenBank/DDBJ whole genome shotgun (WGS) entry which is preliminary data.</text>
</comment>
<protein>
    <recommendedName>
        <fullName evidence="4">Protein kinase domain-containing protein</fullName>
    </recommendedName>
</protein>
<dbReference type="InterPro" id="IPR001245">
    <property type="entry name" value="Ser-Thr/Tyr_kinase_cat_dom"/>
</dbReference>
<dbReference type="PROSITE" id="PS50011">
    <property type="entry name" value="PROTEIN_KINASE_DOM"/>
    <property type="match status" value="1"/>
</dbReference>
<evidence type="ECO:0000313" key="6">
    <source>
        <dbReference type="Proteomes" id="UP001341840"/>
    </source>
</evidence>
<evidence type="ECO:0000259" key="4">
    <source>
        <dbReference type="PROSITE" id="PS50011"/>
    </source>
</evidence>
<dbReference type="Gene3D" id="3.30.200.20">
    <property type="entry name" value="Phosphorylase Kinase, domain 1"/>
    <property type="match status" value="1"/>
</dbReference>
<evidence type="ECO:0000313" key="5">
    <source>
        <dbReference type="EMBL" id="MED6217011.1"/>
    </source>
</evidence>
<evidence type="ECO:0000256" key="2">
    <source>
        <dbReference type="ARBA" id="ARBA00022840"/>
    </source>
</evidence>
<feature type="compositionally biased region" description="Polar residues" evidence="3">
    <location>
        <begin position="288"/>
        <end position="300"/>
    </location>
</feature>
<name>A0ABU6Z4V4_9FABA</name>
<reference evidence="5 6" key="1">
    <citation type="journal article" date="2023" name="Plants (Basel)">
        <title>Bridging the Gap: Combining Genomics and Transcriptomics Approaches to Understand Stylosanthes scabra, an Orphan Legume from the Brazilian Caatinga.</title>
        <authorList>
            <person name="Ferreira-Neto J.R.C."/>
            <person name="da Silva M.D."/>
            <person name="Binneck E."/>
            <person name="de Melo N.F."/>
            <person name="da Silva R.H."/>
            <person name="de Melo A.L.T.M."/>
            <person name="Pandolfi V."/>
            <person name="Bustamante F.O."/>
            <person name="Brasileiro-Vidal A.C."/>
            <person name="Benko-Iseppon A.M."/>
        </authorList>
    </citation>
    <scope>NUCLEOTIDE SEQUENCE [LARGE SCALE GENOMIC DNA]</scope>
    <source>
        <tissue evidence="5">Leaves</tissue>
    </source>
</reference>
<dbReference type="Gene3D" id="1.10.510.10">
    <property type="entry name" value="Transferase(Phosphotransferase) domain 1"/>
    <property type="match status" value="1"/>
</dbReference>
<dbReference type="PANTHER" id="PTHR27005">
    <property type="entry name" value="WALL-ASSOCIATED RECEPTOR KINASE-LIKE 21"/>
    <property type="match status" value="1"/>
</dbReference>
<dbReference type="SUPFAM" id="SSF56112">
    <property type="entry name" value="Protein kinase-like (PK-like)"/>
    <property type="match status" value="1"/>
</dbReference>
<accession>A0ABU6Z4V4</accession>
<gene>
    <name evidence="5" type="ORF">PIB30_013482</name>
</gene>
<proteinExistence type="predicted"/>
<keyword evidence="2" id="KW-0067">ATP-binding</keyword>
<dbReference type="EMBL" id="JASCZI010271895">
    <property type="protein sequence ID" value="MED6217011.1"/>
    <property type="molecule type" value="Genomic_DNA"/>
</dbReference>
<evidence type="ECO:0000256" key="1">
    <source>
        <dbReference type="ARBA" id="ARBA00022741"/>
    </source>
</evidence>
<dbReference type="Proteomes" id="UP001341840">
    <property type="component" value="Unassembled WGS sequence"/>
</dbReference>
<dbReference type="InterPro" id="IPR000719">
    <property type="entry name" value="Prot_kinase_dom"/>
</dbReference>
<dbReference type="InterPro" id="IPR011009">
    <property type="entry name" value="Kinase-like_dom_sf"/>
</dbReference>
<feature type="region of interest" description="Disordered" evidence="3">
    <location>
        <begin position="273"/>
        <end position="300"/>
    </location>
</feature>
<evidence type="ECO:0000256" key="3">
    <source>
        <dbReference type="SAM" id="MobiDB-lite"/>
    </source>
</evidence>
<organism evidence="5 6">
    <name type="scientific">Stylosanthes scabra</name>
    <dbReference type="NCBI Taxonomy" id="79078"/>
    <lineage>
        <taxon>Eukaryota</taxon>
        <taxon>Viridiplantae</taxon>
        <taxon>Streptophyta</taxon>
        <taxon>Embryophyta</taxon>
        <taxon>Tracheophyta</taxon>
        <taxon>Spermatophyta</taxon>
        <taxon>Magnoliopsida</taxon>
        <taxon>eudicotyledons</taxon>
        <taxon>Gunneridae</taxon>
        <taxon>Pentapetalae</taxon>
        <taxon>rosids</taxon>
        <taxon>fabids</taxon>
        <taxon>Fabales</taxon>
        <taxon>Fabaceae</taxon>
        <taxon>Papilionoideae</taxon>
        <taxon>50 kb inversion clade</taxon>
        <taxon>dalbergioids sensu lato</taxon>
        <taxon>Dalbergieae</taxon>
        <taxon>Pterocarpus clade</taxon>
        <taxon>Stylosanthes</taxon>
    </lineage>
</organism>
<sequence length="300" mass="33448">MPNVAIKKFSAIDQSRIEVFINKLVLLAHMRHKNVVPILGCCLESEAPLVVYEFFNNSTLFDYLHKKNRFKLPWEIRLQIAIEAAKALDYLHSGVTIPIIHSNVSSANILLDDTFTAKLMFDFGNVSLNSMYPVFGLSVGYLDPEYFLIGQHSEKSDVYSFGVVLAELITGVKPIYAENPGGGFTNLARQLILALENNSLHDILETDIVDKENEEEIIRVALLAAKCLRLNGKERPSMGMVAMELENIRKKHESRDSSDLSLTKTLQLFDDTSSTFEHGSSSSSSSSVQNSGYESCTDSM</sequence>